<keyword evidence="1" id="KW-0732">Signal</keyword>
<evidence type="ECO:0000259" key="2">
    <source>
        <dbReference type="Pfam" id="PF07484"/>
    </source>
</evidence>
<dbReference type="PROSITE" id="PS51257">
    <property type="entry name" value="PROKAR_LIPOPROTEIN"/>
    <property type="match status" value="1"/>
</dbReference>
<name>A0ABU8JSE8_9GAMM</name>
<evidence type="ECO:0000313" key="3">
    <source>
        <dbReference type="EMBL" id="MEI7101107.1"/>
    </source>
</evidence>
<feature type="signal peptide" evidence="1">
    <location>
        <begin position="1"/>
        <end position="33"/>
    </location>
</feature>
<dbReference type="RefSeq" id="WP_247681441.1">
    <property type="nucleotide sequence ID" value="NZ_JBBBOM010000001.1"/>
</dbReference>
<feature type="chain" id="PRO_5046709498" evidence="1">
    <location>
        <begin position="34"/>
        <end position="248"/>
    </location>
</feature>
<dbReference type="InterPro" id="IPR011083">
    <property type="entry name" value="Phage_tail_collar_dom"/>
</dbReference>
<evidence type="ECO:0000256" key="1">
    <source>
        <dbReference type="SAM" id="SignalP"/>
    </source>
</evidence>
<dbReference type="Gene3D" id="3.90.1340.10">
    <property type="entry name" value="Phage tail collar domain"/>
    <property type="match status" value="1"/>
</dbReference>
<dbReference type="InterPro" id="IPR037053">
    <property type="entry name" value="Phage_tail_collar_dom_sf"/>
</dbReference>
<reference evidence="3 4" key="1">
    <citation type="submission" date="2024-03" db="EMBL/GenBank/DDBJ databases">
        <title>Analysis of soft rot Pectobacteriaceae population diversity in US potato growing regions between 2016 and 2022.</title>
        <authorList>
            <person name="Ma X."/>
            <person name="Zhang X."/>
            <person name="Stodghill P."/>
            <person name="Rioux R."/>
            <person name="Babler B."/>
            <person name="Shrestha S."/>
            <person name="Babler B."/>
            <person name="Rivedal H."/>
            <person name="Frost K."/>
            <person name="Hao J."/>
            <person name="Secor G."/>
            <person name="Swingle B."/>
        </authorList>
    </citation>
    <scope>NUCLEOTIDE SEQUENCE [LARGE SCALE GENOMIC DNA]</scope>
    <source>
        <strain evidence="3 4">UMSS2</strain>
    </source>
</reference>
<proteinExistence type="predicted"/>
<comment type="caution">
    <text evidence="3">The sequence shown here is derived from an EMBL/GenBank/DDBJ whole genome shotgun (WGS) entry which is preliminary data.</text>
</comment>
<dbReference type="Proteomes" id="UP001313132">
    <property type="component" value="Unassembled WGS sequence"/>
</dbReference>
<keyword evidence="4" id="KW-1185">Reference proteome</keyword>
<gene>
    <name evidence="3" type="ORF">WCT63_01405</name>
</gene>
<evidence type="ECO:0000313" key="4">
    <source>
        <dbReference type="Proteomes" id="UP001313132"/>
    </source>
</evidence>
<protein>
    <submittedName>
        <fullName evidence="3">Tail fiber protein</fullName>
    </submittedName>
</protein>
<accession>A0ABU8JSE8</accession>
<dbReference type="SUPFAM" id="SSF88874">
    <property type="entry name" value="Receptor-binding domain of short tail fibre protein gp12"/>
    <property type="match status" value="1"/>
</dbReference>
<organism evidence="3 4">
    <name type="scientific">Pectobacterium versatile</name>
    <dbReference type="NCBI Taxonomy" id="2488639"/>
    <lineage>
        <taxon>Bacteria</taxon>
        <taxon>Pseudomonadati</taxon>
        <taxon>Pseudomonadota</taxon>
        <taxon>Gammaproteobacteria</taxon>
        <taxon>Enterobacterales</taxon>
        <taxon>Pectobacteriaceae</taxon>
        <taxon>Pectobacterium</taxon>
    </lineage>
</organism>
<sequence length="248" mass="25059">MFMKCVQRLFAKSALAAVMAAGLFQPTSASACAAEPYIGSICYMVTSYCPEGYLPANGQTVTINQYQALYALIGNIWGGSLQQGNFALPDMRGRVPVGVGQGPGLANVTRAQVFGAENVSLTTSNVAPHIHPATITASGSVSGTASIAIPVVNGAATTNVPDNTTSLATTSPSFDLSALGGADSPAKIYSNAAPTTTLKPFSAPFSATSLTGIAISPNIGGTPFSVRNPSVGLTACIAAIGIFPVNPN</sequence>
<dbReference type="EMBL" id="JBBBON010000001">
    <property type="protein sequence ID" value="MEI7101107.1"/>
    <property type="molecule type" value="Genomic_DNA"/>
</dbReference>
<feature type="domain" description="Phage tail collar" evidence="2">
    <location>
        <begin position="39"/>
        <end position="96"/>
    </location>
</feature>
<dbReference type="Pfam" id="PF07484">
    <property type="entry name" value="Collar"/>
    <property type="match status" value="1"/>
</dbReference>